<dbReference type="EMBL" id="FNNJ01000006">
    <property type="protein sequence ID" value="SDX50642.1"/>
    <property type="molecule type" value="Genomic_DNA"/>
</dbReference>
<protein>
    <submittedName>
        <fullName evidence="1">Uncharacterized protein</fullName>
    </submittedName>
</protein>
<dbReference type="RefSeq" id="WP_139170956.1">
    <property type="nucleotide sequence ID" value="NZ_FNNJ01000006.1"/>
</dbReference>
<reference evidence="1 2" key="1">
    <citation type="submission" date="2016-10" db="EMBL/GenBank/DDBJ databases">
        <authorList>
            <person name="de Groot N.N."/>
        </authorList>
    </citation>
    <scope>NUCLEOTIDE SEQUENCE [LARGE SCALE GENOMIC DNA]</scope>
    <source>
        <strain evidence="1 2">DSM 24956</strain>
    </source>
</reference>
<keyword evidence="2" id="KW-1185">Reference proteome</keyword>
<gene>
    <name evidence="1" type="ORF">SAMN05444411_10695</name>
</gene>
<sequence>MTKRELIGKIIIQENIDTVDANKIDKTFVINVPDPYKSYYTRFTDVEKPTSIIFVTKQPNSFEKILRVTQKINKEHNLDITGAKCEVKIGSRKLSGVRVKGINRYTEIIAIQEHYKNEGFEFAKSEKFKDTDSIIRINRFFNIEELDEGIYKSHLEDNTYYVQVPKFMNWDDFRKYTFDIKNNITDRNYDIAKGILYDKGGIIEMLRIVKPKATVEFLKTIQQKYIDKLQ</sequence>
<accession>A0A1H3C8Z5</accession>
<dbReference type="OrthoDB" id="1117347at2"/>
<dbReference type="AlphaFoldDB" id="A0A1H3C8Z5"/>
<name>A0A1H3C8Z5_9FLAO</name>
<evidence type="ECO:0000313" key="2">
    <source>
        <dbReference type="Proteomes" id="UP000199595"/>
    </source>
</evidence>
<evidence type="ECO:0000313" key="1">
    <source>
        <dbReference type="EMBL" id="SDX50642.1"/>
    </source>
</evidence>
<proteinExistence type="predicted"/>
<dbReference type="Proteomes" id="UP000199595">
    <property type="component" value="Unassembled WGS sequence"/>
</dbReference>
<dbReference type="STRING" id="762486.SAMN05444411_10695"/>
<organism evidence="1 2">
    <name type="scientific">Lutibacter oricola</name>
    <dbReference type="NCBI Taxonomy" id="762486"/>
    <lineage>
        <taxon>Bacteria</taxon>
        <taxon>Pseudomonadati</taxon>
        <taxon>Bacteroidota</taxon>
        <taxon>Flavobacteriia</taxon>
        <taxon>Flavobacteriales</taxon>
        <taxon>Flavobacteriaceae</taxon>
        <taxon>Lutibacter</taxon>
    </lineage>
</organism>